<organism evidence="9 10">
    <name type="scientific">Panagrolaimus superbus</name>
    <dbReference type="NCBI Taxonomy" id="310955"/>
    <lineage>
        <taxon>Eukaryota</taxon>
        <taxon>Metazoa</taxon>
        <taxon>Ecdysozoa</taxon>
        <taxon>Nematoda</taxon>
        <taxon>Chromadorea</taxon>
        <taxon>Rhabditida</taxon>
        <taxon>Tylenchina</taxon>
        <taxon>Panagrolaimomorpha</taxon>
        <taxon>Panagrolaimoidea</taxon>
        <taxon>Panagrolaimidae</taxon>
        <taxon>Panagrolaimus</taxon>
    </lineage>
</organism>
<dbReference type="Proteomes" id="UP000887577">
    <property type="component" value="Unplaced"/>
</dbReference>
<dbReference type="GO" id="GO:0000146">
    <property type="term" value="F:microfilament motor activity"/>
    <property type="evidence" value="ECO:0007669"/>
    <property type="project" value="TreeGrafter"/>
</dbReference>
<dbReference type="Gene3D" id="1.20.58.530">
    <property type="match status" value="1"/>
</dbReference>
<dbReference type="WBParaSite" id="PSU_v2.g10242.t1">
    <property type="protein sequence ID" value="PSU_v2.g10242.t1"/>
    <property type="gene ID" value="PSU_v2.g10242"/>
</dbReference>
<dbReference type="Gene3D" id="3.40.850.10">
    <property type="entry name" value="Kinesin motor domain"/>
    <property type="match status" value="1"/>
</dbReference>
<keyword evidence="2" id="KW-0067">ATP-binding</keyword>
<evidence type="ECO:0000256" key="7">
    <source>
        <dbReference type="SAM" id="MobiDB-lite"/>
    </source>
</evidence>
<dbReference type="GO" id="GO:0051015">
    <property type="term" value="F:actin filament binding"/>
    <property type="evidence" value="ECO:0007669"/>
    <property type="project" value="TreeGrafter"/>
</dbReference>
<keyword evidence="9" id="KW-1185">Reference proteome</keyword>
<name>A0A914XWV8_9BILA</name>
<keyword evidence="4" id="KW-0505">Motor protein</keyword>
<comment type="similarity">
    <text evidence="6">Belongs to the TRAFAC class myosin-kinesin ATPase superfamily. Myosin family.</text>
</comment>
<feature type="region of interest" description="Disordered" evidence="7">
    <location>
        <begin position="398"/>
        <end position="425"/>
    </location>
</feature>
<comment type="caution">
    <text evidence="6">Lacks conserved residue(s) required for the propagation of feature annotation.</text>
</comment>
<dbReference type="PROSITE" id="PS51456">
    <property type="entry name" value="MYOSIN_MOTOR"/>
    <property type="match status" value="1"/>
</dbReference>
<dbReference type="Gene3D" id="1.20.120.720">
    <property type="entry name" value="Myosin VI head, motor domain, U50 subdomain"/>
    <property type="match status" value="1"/>
</dbReference>
<evidence type="ECO:0000256" key="2">
    <source>
        <dbReference type="ARBA" id="ARBA00022840"/>
    </source>
</evidence>
<keyword evidence="5 6" id="KW-0009">Actin-binding</keyword>
<dbReference type="Pfam" id="PF00063">
    <property type="entry name" value="Myosin_head"/>
    <property type="match status" value="1"/>
</dbReference>
<dbReference type="InterPro" id="IPR049016">
    <property type="entry name" value="MYO6_lever"/>
</dbReference>
<dbReference type="PROSITE" id="PS50096">
    <property type="entry name" value="IQ"/>
    <property type="match status" value="1"/>
</dbReference>
<evidence type="ECO:0000256" key="4">
    <source>
        <dbReference type="ARBA" id="ARBA00023175"/>
    </source>
</evidence>
<dbReference type="SUPFAM" id="SSF52540">
    <property type="entry name" value="P-loop containing nucleoside triphosphate hydrolases"/>
    <property type="match status" value="1"/>
</dbReference>
<dbReference type="CDD" id="cd21759">
    <property type="entry name" value="CBD_MYO6-like"/>
    <property type="match status" value="1"/>
</dbReference>
<dbReference type="InterPro" id="IPR036961">
    <property type="entry name" value="Kinesin_motor_dom_sf"/>
</dbReference>
<evidence type="ECO:0000313" key="10">
    <source>
        <dbReference type="WBParaSite" id="PSU_v2.g10242.t1"/>
    </source>
</evidence>
<dbReference type="GO" id="GO:0030048">
    <property type="term" value="P:actin filament-based movement"/>
    <property type="evidence" value="ECO:0007669"/>
    <property type="project" value="TreeGrafter"/>
</dbReference>
<dbReference type="InterPro" id="IPR032412">
    <property type="entry name" value="Myosin-VI_CBD"/>
</dbReference>
<evidence type="ECO:0000256" key="1">
    <source>
        <dbReference type="ARBA" id="ARBA00022741"/>
    </source>
</evidence>
<dbReference type="AlphaFoldDB" id="A0A914XWV8"/>
<dbReference type="PANTHER" id="PTHR13140">
    <property type="entry name" value="MYOSIN"/>
    <property type="match status" value="1"/>
</dbReference>
<evidence type="ECO:0000256" key="3">
    <source>
        <dbReference type="ARBA" id="ARBA00023123"/>
    </source>
</evidence>
<dbReference type="Gene3D" id="3.30.70.1590">
    <property type="match status" value="1"/>
</dbReference>
<reference evidence="10" key="1">
    <citation type="submission" date="2022-11" db="UniProtKB">
        <authorList>
            <consortium name="WormBaseParasite"/>
        </authorList>
    </citation>
    <scope>IDENTIFICATION</scope>
</reference>
<sequence length="658" mass="75589">MKDDEGFLIRHYAGSVCYQTAQFLDKNNDALHMSLEMLMEMSSNSLVAEIFKPSAEAIKAASKSRPTGNKLAFASVSSKFRTQLGALLEKLRITGTHFVRCIKPNSTMNQKFDGAQILSQLKSAGMASVLKLMQKGFPSRTSFSDLYDLYKDLLPPKLKRLDPRLFCKCLFHALGLNDFDFKFGMTRVFFRPGKFAEFDQLLRQDKEHMSALIAKVQTWLHRMRWKKVQYGAWSVIKLDRKIKYRAAALIKIQASVRGFLTRKRQQPRLSAFKRAKALQSRFSELGPLGSKLSDKSKQQWLAKIQSFSQGIKQLIAAIQDPKLFNPMQSNQICGRLDLELNSMMKEIKAQAAVDEQEKMKKMEVKLRVEKERQITELREKEAQEKRLKELRDMEAKRQVEEELQKRKQSEQQHHNAAEMESQSRRLKQLEQERLDAELARRIAAEEGQVMMNAESSRHGNVINNNNKNITIINGAKVDLNKWTYAQLRDTINTSNNIELLFACRQELSSRLQQYHQWKSHNEATDYTNPFLRAPDSVLANAVPHPEMSSKTAPPPIQRYFRVPFTPPTTDSPSSSSSTQNGLWYAHFDGQFVARQMEFRPHKAPILLIAGKDDHKMCELTLDQSQLTRKKGAEILASEFEALWQKAGGSQYFNQSLKM</sequence>
<dbReference type="PANTHER" id="PTHR13140:SF745">
    <property type="entry name" value="UNCONVENTIONAL MYOSIN-VI"/>
    <property type="match status" value="1"/>
</dbReference>
<dbReference type="GO" id="GO:0005886">
    <property type="term" value="C:plasma membrane"/>
    <property type="evidence" value="ECO:0007669"/>
    <property type="project" value="TreeGrafter"/>
</dbReference>
<dbReference type="Pfam" id="PF16521">
    <property type="entry name" value="Myosin-VI_CBD"/>
    <property type="match status" value="1"/>
</dbReference>
<dbReference type="GO" id="GO:0016459">
    <property type="term" value="C:myosin complex"/>
    <property type="evidence" value="ECO:0007669"/>
    <property type="project" value="UniProtKB-KW"/>
</dbReference>
<evidence type="ECO:0000259" key="8">
    <source>
        <dbReference type="PROSITE" id="PS51456"/>
    </source>
</evidence>
<dbReference type="GO" id="GO:0005524">
    <property type="term" value="F:ATP binding"/>
    <property type="evidence" value="ECO:0007669"/>
    <property type="project" value="UniProtKB-KW"/>
</dbReference>
<dbReference type="InterPro" id="IPR027417">
    <property type="entry name" value="P-loop_NTPase"/>
</dbReference>
<keyword evidence="3 6" id="KW-0518">Myosin</keyword>
<evidence type="ECO:0000313" key="9">
    <source>
        <dbReference type="Proteomes" id="UP000887577"/>
    </source>
</evidence>
<feature type="domain" description="Myosin motor" evidence="8">
    <location>
        <begin position="1"/>
        <end position="203"/>
    </location>
</feature>
<dbReference type="GO" id="GO:0030139">
    <property type="term" value="C:endocytic vesicle"/>
    <property type="evidence" value="ECO:0007669"/>
    <property type="project" value="TreeGrafter"/>
</dbReference>
<protein>
    <submittedName>
        <fullName evidence="10">Myosin motor domain-containing protein</fullName>
    </submittedName>
</protein>
<evidence type="ECO:0000256" key="5">
    <source>
        <dbReference type="ARBA" id="ARBA00023203"/>
    </source>
</evidence>
<dbReference type="SMART" id="SM00242">
    <property type="entry name" value="MYSc"/>
    <property type="match status" value="1"/>
</dbReference>
<dbReference type="GO" id="GO:0007015">
    <property type="term" value="P:actin filament organization"/>
    <property type="evidence" value="ECO:0007669"/>
    <property type="project" value="TreeGrafter"/>
</dbReference>
<dbReference type="Pfam" id="PF21521">
    <property type="entry name" value="MYO6_lever"/>
    <property type="match status" value="1"/>
</dbReference>
<dbReference type="InterPro" id="IPR001609">
    <property type="entry name" value="Myosin_head_motor_dom-like"/>
</dbReference>
<proteinExistence type="inferred from homology"/>
<dbReference type="Gene3D" id="6.10.220.10">
    <property type="match status" value="1"/>
</dbReference>
<evidence type="ECO:0000256" key="6">
    <source>
        <dbReference type="PROSITE-ProRule" id="PRU00782"/>
    </source>
</evidence>
<accession>A0A914XWV8</accession>
<keyword evidence="1" id="KW-0547">Nucleotide-binding</keyword>